<organism evidence="7 8">
    <name type="scientific">Pyrrhoderma noxium</name>
    <dbReference type="NCBI Taxonomy" id="2282107"/>
    <lineage>
        <taxon>Eukaryota</taxon>
        <taxon>Fungi</taxon>
        <taxon>Dikarya</taxon>
        <taxon>Basidiomycota</taxon>
        <taxon>Agaricomycotina</taxon>
        <taxon>Agaricomycetes</taxon>
        <taxon>Hymenochaetales</taxon>
        <taxon>Hymenochaetaceae</taxon>
        <taxon>Pyrrhoderma</taxon>
    </lineage>
</organism>
<comment type="caution">
    <text evidence="7">The sequence shown here is derived from an EMBL/GenBank/DDBJ whole genome shotgun (WGS) entry which is preliminary data.</text>
</comment>
<dbReference type="InterPro" id="IPR050598">
    <property type="entry name" value="AminoAcid_Transporter"/>
</dbReference>
<gene>
    <name evidence="7" type="ORF">PNOK_0127700</name>
</gene>
<proteinExistence type="predicted"/>
<feature type="transmembrane region" description="Helical" evidence="6">
    <location>
        <begin position="438"/>
        <end position="456"/>
    </location>
</feature>
<feature type="transmembrane region" description="Helical" evidence="6">
    <location>
        <begin position="302"/>
        <end position="325"/>
    </location>
</feature>
<dbReference type="PANTHER" id="PTHR11785">
    <property type="entry name" value="AMINO ACID TRANSPORTER"/>
    <property type="match status" value="1"/>
</dbReference>
<dbReference type="FunFam" id="1.20.1740.10:FF:000025">
    <property type="entry name" value="High-affinity methionine permease"/>
    <property type="match status" value="1"/>
</dbReference>
<feature type="transmembrane region" description="Helical" evidence="6">
    <location>
        <begin position="75"/>
        <end position="95"/>
    </location>
</feature>
<reference evidence="7 8" key="1">
    <citation type="journal article" date="2017" name="Mol. Ecol.">
        <title>Comparative and population genomic landscape of Phellinus noxius: A hypervariable fungus causing root rot in trees.</title>
        <authorList>
            <person name="Chung C.L."/>
            <person name="Lee T.J."/>
            <person name="Akiba M."/>
            <person name="Lee H.H."/>
            <person name="Kuo T.H."/>
            <person name="Liu D."/>
            <person name="Ke H.M."/>
            <person name="Yokoi T."/>
            <person name="Roa M.B."/>
            <person name="Lu M.J."/>
            <person name="Chang Y.Y."/>
            <person name="Ann P.J."/>
            <person name="Tsai J.N."/>
            <person name="Chen C.Y."/>
            <person name="Tzean S.S."/>
            <person name="Ota Y."/>
            <person name="Hattori T."/>
            <person name="Sahashi N."/>
            <person name="Liou R.F."/>
            <person name="Kikuchi T."/>
            <person name="Tsai I.J."/>
        </authorList>
    </citation>
    <scope>NUCLEOTIDE SEQUENCE [LARGE SCALE GENOMIC DNA]</scope>
    <source>
        <strain evidence="7 8">FFPRI411160</strain>
    </source>
</reference>
<feature type="transmembrane region" description="Helical" evidence="6">
    <location>
        <begin position="468"/>
        <end position="488"/>
    </location>
</feature>
<dbReference type="InParanoid" id="A0A286UX78"/>
<dbReference type="GO" id="GO:0016020">
    <property type="term" value="C:membrane"/>
    <property type="evidence" value="ECO:0007669"/>
    <property type="project" value="UniProtKB-SubCell"/>
</dbReference>
<sequence>MVGFKDVFSSFGQDKHTHSSSDSASLGSKNGKDGYPASSFASPVGIEKGTVADPNLNPGELTFEEDTAGGMGRHLGVFSCTLLIVGRIIGTGIFSTPSSILSSVGSVGASLCLWVLGFLISYCGLNIWMEMGTMFPRSGGEKVYLEAVYKRPKHLATVFYAFQIILLGFTASGCIVFANNILIVAGVEAGRWNTRGIALGVIFFVTLIHGLTPKAGIWLMNALSIFKVIILSFVIVAGWVVLGGHTKVENPHANFHNAFAGSSHSSGDYATAMFKVLNAYAGWSNVNYVLNEVKNPVRTLKIAGPLGLGLCAIFYLFANIAYFAVASKEEILGAKVTVASLFFGKVFGDVGQRALTVFIALSALGNVMTVTFAMSRVNQELAKEGIPLPFGNKFWASNWPTGKSPLPGLIVHLIPSIIVIIAPPPSVVYPFILDVEGYPQQIINLLIIGGLIYLRVKKPNATRPFKVWWPAIVFFLAAAVFLIIDPYLPPQNGVGDTPPLPYYLYCLVGIGILTCGVLYWAAWQIVLPKVFGYELIPRKEKLNDGTVVTVFDTKKLN</sequence>
<dbReference type="Gene3D" id="1.20.1740.10">
    <property type="entry name" value="Amino acid/polyamine transporter I"/>
    <property type="match status" value="1"/>
</dbReference>
<keyword evidence="8" id="KW-1185">Reference proteome</keyword>
<feature type="transmembrane region" description="Helical" evidence="6">
    <location>
        <begin position="218"/>
        <end position="242"/>
    </location>
</feature>
<dbReference type="EMBL" id="NBII01000001">
    <property type="protein sequence ID" value="PAV24209.1"/>
    <property type="molecule type" value="Genomic_DNA"/>
</dbReference>
<protein>
    <submittedName>
        <fullName evidence="7">Amino acid transporter</fullName>
    </submittedName>
</protein>
<keyword evidence="2 6" id="KW-0812">Transmembrane</keyword>
<evidence type="ECO:0000256" key="4">
    <source>
        <dbReference type="ARBA" id="ARBA00023136"/>
    </source>
</evidence>
<accession>A0A286UX78</accession>
<name>A0A286UX78_9AGAM</name>
<dbReference type="OrthoDB" id="5982228at2759"/>
<evidence type="ECO:0000313" key="8">
    <source>
        <dbReference type="Proteomes" id="UP000217199"/>
    </source>
</evidence>
<feature type="transmembrane region" description="Helical" evidence="6">
    <location>
        <begin position="107"/>
        <end position="128"/>
    </location>
</feature>
<evidence type="ECO:0000256" key="1">
    <source>
        <dbReference type="ARBA" id="ARBA00004141"/>
    </source>
</evidence>
<feature type="transmembrane region" description="Helical" evidence="6">
    <location>
        <begin position="354"/>
        <end position="374"/>
    </location>
</feature>
<evidence type="ECO:0000313" key="7">
    <source>
        <dbReference type="EMBL" id="PAV24209.1"/>
    </source>
</evidence>
<feature type="transmembrane region" description="Helical" evidence="6">
    <location>
        <begin position="409"/>
        <end position="432"/>
    </location>
</feature>
<dbReference type="PIRSF" id="PIRSF006060">
    <property type="entry name" value="AA_transporter"/>
    <property type="match status" value="1"/>
</dbReference>
<dbReference type="Pfam" id="PF13520">
    <property type="entry name" value="AA_permease_2"/>
    <property type="match status" value="1"/>
</dbReference>
<feature type="region of interest" description="Disordered" evidence="5">
    <location>
        <begin position="11"/>
        <end position="31"/>
    </location>
</feature>
<dbReference type="Proteomes" id="UP000217199">
    <property type="component" value="Unassembled WGS sequence"/>
</dbReference>
<dbReference type="InterPro" id="IPR002293">
    <property type="entry name" value="AA/rel_permease1"/>
</dbReference>
<evidence type="ECO:0000256" key="2">
    <source>
        <dbReference type="ARBA" id="ARBA00022692"/>
    </source>
</evidence>
<evidence type="ECO:0000256" key="3">
    <source>
        <dbReference type="ARBA" id="ARBA00022989"/>
    </source>
</evidence>
<evidence type="ECO:0000256" key="5">
    <source>
        <dbReference type="SAM" id="MobiDB-lite"/>
    </source>
</evidence>
<feature type="transmembrane region" description="Helical" evidence="6">
    <location>
        <begin position="158"/>
        <end position="186"/>
    </location>
</feature>
<dbReference type="STRING" id="2282107.A0A286UX78"/>
<feature type="transmembrane region" description="Helical" evidence="6">
    <location>
        <begin position="500"/>
        <end position="521"/>
    </location>
</feature>
<dbReference type="GO" id="GO:0015179">
    <property type="term" value="F:L-amino acid transmembrane transporter activity"/>
    <property type="evidence" value="ECO:0007669"/>
    <property type="project" value="TreeGrafter"/>
</dbReference>
<evidence type="ECO:0000256" key="6">
    <source>
        <dbReference type="SAM" id="Phobius"/>
    </source>
</evidence>
<comment type="subcellular location">
    <subcellularLocation>
        <location evidence="1">Membrane</location>
        <topology evidence="1">Multi-pass membrane protein</topology>
    </subcellularLocation>
</comment>
<feature type="transmembrane region" description="Helical" evidence="6">
    <location>
        <begin position="192"/>
        <end position="211"/>
    </location>
</feature>
<dbReference type="AlphaFoldDB" id="A0A286UX78"/>
<keyword evidence="3 6" id="KW-1133">Transmembrane helix</keyword>
<dbReference type="PANTHER" id="PTHR11785:SF382">
    <property type="entry name" value="LOW-AFFINITY METHIONINE PERMEASE"/>
    <property type="match status" value="1"/>
</dbReference>
<keyword evidence="4 6" id="KW-0472">Membrane</keyword>